<gene>
    <name evidence="1" type="ORF">NECAME_07736</name>
</gene>
<accession>W2TPD2</accession>
<organism evidence="1 2">
    <name type="scientific">Necator americanus</name>
    <name type="common">Human hookworm</name>
    <dbReference type="NCBI Taxonomy" id="51031"/>
    <lineage>
        <taxon>Eukaryota</taxon>
        <taxon>Metazoa</taxon>
        <taxon>Ecdysozoa</taxon>
        <taxon>Nematoda</taxon>
        <taxon>Chromadorea</taxon>
        <taxon>Rhabditida</taxon>
        <taxon>Rhabditina</taxon>
        <taxon>Rhabditomorpha</taxon>
        <taxon>Strongyloidea</taxon>
        <taxon>Ancylostomatidae</taxon>
        <taxon>Bunostominae</taxon>
        <taxon>Necator</taxon>
    </lineage>
</organism>
<evidence type="ECO:0000313" key="1">
    <source>
        <dbReference type="EMBL" id="ETN82842.1"/>
    </source>
</evidence>
<keyword evidence="2" id="KW-1185">Reference proteome</keyword>
<dbReference type="Proteomes" id="UP000053676">
    <property type="component" value="Unassembled WGS sequence"/>
</dbReference>
<proteinExistence type="predicted"/>
<sequence length="81" mass="8438">MPYDHGDANACAHALNVHTCGGGVCTSTKAHGQNKLRAFEPSSIAAPIETPTTRSAVQEAGIFDAIRSSNGFIDVIISIIL</sequence>
<reference evidence="2" key="1">
    <citation type="journal article" date="2014" name="Nat. Genet.">
        <title>Genome of the human hookworm Necator americanus.</title>
        <authorList>
            <person name="Tang Y.T."/>
            <person name="Gao X."/>
            <person name="Rosa B.A."/>
            <person name="Abubucker S."/>
            <person name="Hallsworth-Pepin K."/>
            <person name="Martin J."/>
            <person name="Tyagi R."/>
            <person name="Heizer E."/>
            <person name="Zhang X."/>
            <person name="Bhonagiri-Palsikar V."/>
            <person name="Minx P."/>
            <person name="Warren W.C."/>
            <person name="Wang Q."/>
            <person name="Zhan B."/>
            <person name="Hotez P.J."/>
            <person name="Sternberg P.W."/>
            <person name="Dougall A."/>
            <person name="Gaze S.T."/>
            <person name="Mulvenna J."/>
            <person name="Sotillo J."/>
            <person name="Ranganathan S."/>
            <person name="Rabelo E.M."/>
            <person name="Wilson R.K."/>
            <person name="Felgner P.L."/>
            <person name="Bethony J."/>
            <person name="Hawdon J.M."/>
            <person name="Gasser R.B."/>
            <person name="Loukas A."/>
            <person name="Mitreva M."/>
        </authorList>
    </citation>
    <scope>NUCLEOTIDE SEQUENCE [LARGE SCALE GENOMIC DNA]</scope>
</reference>
<protein>
    <submittedName>
        <fullName evidence="1">Uncharacterized protein</fullName>
    </submittedName>
</protein>
<dbReference type="AlphaFoldDB" id="W2TPD2"/>
<dbReference type="KEGG" id="nai:NECAME_07736"/>
<dbReference type="EMBL" id="KI658364">
    <property type="protein sequence ID" value="ETN82842.1"/>
    <property type="molecule type" value="Genomic_DNA"/>
</dbReference>
<name>W2TPD2_NECAM</name>
<evidence type="ECO:0000313" key="2">
    <source>
        <dbReference type="Proteomes" id="UP000053676"/>
    </source>
</evidence>